<accession>A0A7J5ZJV0</accession>
<evidence type="ECO:0000256" key="1">
    <source>
        <dbReference type="SAM" id="MobiDB-lite"/>
    </source>
</evidence>
<protein>
    <submittedName>
        <fullName evidence="2">Uncharacterized protein</fullName>
    </submittedName>
</protein>
<comment type="caution">
    <text evidence="2">The sequence shown here is derived from an EMBL/GenBank/DDBJ whole genome shotgun (WGS) entry which is preliminary data.</text>
</comment>
<evidence type="ECO:0000313" key="2">
    <source>
        <dbReference type="EMBL" id="KAF3861229.1"/>
    </source>
</evidence>
<dbReference type="AlphaFoldDB" id="A0A7J5ZJV0"/>
<organism evidence="2 3">
    <name type="scientific">Dissostichus mawsoni</name>
    <name type="common">Antarctic cod</name>
    <dbReference type="NCBI Taxonomy" id="36200"/>
    <lineage>
        <taxon>Eukaryota</taxon>
        <taxon>Metazoa</taxon>
        <taxon>Chordata</taxon>
        <taxon>Craniata</taxon>
        <taxon>Vertebrata</taxon>
        <taxon>Euteleostomi</taxon>
        <taxon>Actinopterygii</taxon>
        <taxon>Neopterygii</taxon>
        <taxon>Teleostei</taxon>
        <taxon>Neoteleostei</taxon>
        <taxon>Acanthomorphata</taxon>
        <taxon>Eupercaria</taxon>
        <taxon>Perciformes</taxon>
        <taxon>Notothenioidei</taxon>
        <taxon>Nototheniidae</taxon>
        <taxon>Dissostichus</taxon>
    </lineage>
</organism>
<gene>
    <name evidence="2" type="ORF">F7725_000005</name>
</gene>
<evidence type="ECO:0000313" key="3">
    <source>
        <dbReference type="Proteomes" id="UP000518266"/>
    </source>
</evidence>
<dbReference type="Proteomes" id="UP000518266">
    <property type="component" value="Unassembled WGS sequence"/>
</dbReference>
<dbReference type="OrthoDB" id="8872886at2759"/>
<name>A0A7J5ZJV0_DISMA</name>
<reference evidence="2 3" key="1">
    <citation type="submission" date="2020-03" db="EMBL/GenBank/DDBJ databases">
        <title>Dissostichus mawsoni Genome sequencing and assembly.</title>
        <authorList>
            <person name="Park H."/>
        </authorList>
    </citation>
    <scope>NUCLEOTIDE SEQUENCE [LARGE SCALE GENOMIC DNA]</scope>
    <source>
        <strain evidence="2">DM0001</strain>
        <tissue evidence="2">Muscle</tissue>
    </source>
</reference>
<feature type="region of interest" description="Disordered" evidence="1">
    <location>
        <begin position="1"/>
        <end position="20"/>
    </location>
</feature>
<dbReference type="EMBL" id="JAAKFY010000001">
    <property type="protein sequence ID" value="KAF3861229.1"/>
    <property type="molecule type" value="Genomic_DNA"/>
</dbReference>
<keyword evidence="3" id="KW-1185">Reference proteome</keyword>
<sequence length="206" mass="23374">MTNQAGSHSDRVEEALNAPDLLTPTDVGASYLRTQVQNWGRRHLRGRENQNVGQGTCDEAFHRFKQIKGEQLTWRSKAVAENLFERVWAKWREKISNHPSNLQEYRQGSSLSVRDVRHRSGRHSSIVCSLLQTDECGAVDLLDQGSSDDAVKVIVAELILKCVNLVTEAFLAIFKVTKRAFLRSMFGPVWATYSLRLLLMSWIESS</sequence>
<proteinExistence type="predicted"/>